<dbReference type="Gene3D" id="1.10.1300.10">
    <property type="entry name" value="3'5'-cyclic nucleotide phosphodiesterase, catalytic domain"/>
    <property type="match status" value="1"/>
</dbReference>
<protein>
    <recommendedName>
        <fullName evidence="6">Phosphodiesterase</fullName>
        <ecNumber evidence="6">3.1.4.-</ecNumber>
    </recommendedName>
</protein>
<evidence type="ECO:0000256" key="3">
    <source>
        <dbReference type="PIRSR" id="PIRSR623088-1"/>
    </source>
</evidence>
<dbReference type="InterPro" id="IPR023088">
    <property type="entry name" value="PDEase"/>
</dbReference>
<dbReference type="Pfam" id="PF00233">
    <property type="entry name" value="PDEase_I"/>
    <property type="match status" value="1"/>
</dbReference>
<dbReference type="InterPro" id="IPR002073">
    <property type="entry name" value="PDEase_catalytic_dom"/>
</dbReference>
<dbReference type="PROSITE" id="PS00126">
    <property type="entry name" value="PDEASE_I_1"/>
    <property type="match status" value="1"/>
</dbReference>
<accession>A0AAW1PWH1</accession>
<dbReference type="EC" id="3.1.4.-" evidence="6"/>
<gene>
    <name evidence="10" type="ORF">WJX72_000962</name>
</gene>
<feature type="compositionally biased region" description="Basic and acidic residues" evidence="8">
    <location>
        <begin position="1023"/>
        <end position="1034"/>
    </location>
</feature>
<name>A0AAW1PWH1_9CHLO</name>
<feature type="coiled-coil region" evidence="7">
    <location>
        <begin position="246"/>
        <end position="315"/>
    </location>
</feature>
<keyword evidence="1 5" id="KW-0479">Metal-binding</keyword>
<feature type="region of interest" description="Disordered" evidence="8">
    <location>
        <begin position="186"/>
        <end position="207"/>
    </location>
</feature>
<feature type="binding site" evidence="5">
    <location>
        <position position="915"/>
    </location>
    <ligand>
        <name>Zn(2+)</name>
        <dbReference type="ChEBI" id="CHEBI:29105"/>
        <label>1</label>
    </ligand>
</feature>
<feature type="binding site" evidence="4">
    <location>
        <position position="915"/>
    </location>
    <ligand>
        <name>AMP</name>
        <dbReference type="ChEBI" id="CHEBI:456215"/>
    </ligand>
</feature>
<dbReference type="PROSITE" id="PS51845">
    <property type="entry name" value="PDEASE_I_2"/>
    <property type="match status" value="1"/>
</dbReference>
<evidence type="ECO:0000256" key="1">
    <source>
        <dbReference type="ARBA" id="ARBA00022723"/>
    </source>
</evidence>
<dbReference type="GO" id="GO:0046872">
    <property type="term" value="F:metal ion binding"/>
    <property type="evidence" value="ECO:0007669"/>
    <property type="project" value="UniProtKB-KW"/>
</dbReference>
<dbReference type="Proteomes" id="UP001489004">
    <property type="component" value="Unassembled WGS sequence"/>
</dbReference>
<keyword evidence="11" id="KW-1185">Reference proteome</keyword>
<evidence type="ECO:0000256" key="4">
    <source>
        <dbReference type="PIRSR" id="PIRSR623088-2"/>
    </source>
</evidence>
<feature type="binding site" evidence="5">
    <location>
        <position position="751"/>
    </location>
    <ligand>
        <name>Zn(2+)</name>
        <dbReference type="ChEBI" id="CHEBI:29105"/>
        <label>1</label>
    </ligand>
</feature>
<organism evidence="10 11">
    <name type="scientific">[Myrmecia] bisecta</name>
    <dbReference type="NCBI Taxonomy" id="41462"/>
    <lineage>
        <taxon>Eukaryota</taxon>
        <taxon>Viridiplantae</taxon>
        <taxon>Chlorophyta</taxon>
        <taxon>core chlorophytes</taxon>
        <taxon>Trebouxiophyceae</taxon>
        <taxon>Trebouxiales</taxon>
        <taxon>Trebouxiaceae</taxon>
        <taxon>Myrmecia</taxon>
    </lineage>
</organism>
<evidence type="ECO:0000256" key="8">
    <source>
        <dbReference type="SAM" id="MobiDB-lite"/>
    </source>
</evidence>
<dbReference type="InterPro" id="IPR003607">
    <property type="entry name" value="HD/PDEase_dom"/>
</dbReference>
<evidence type="ECO:0000256" key="6">
    <source>
        <dbReference type="RuleBase" id="RU363067"/>
    </source>
</evidence>
<dbReference type="SMART" id="SM00471">
    <property type="entry name" value="HDc"/>
    <property type="match status" value="1"/>
</dbReference>
<sequence>MQPAAALQEDFKLAARHPDGKARVALAGEVAGTARPLYKSRLSRTGSATPADKAWAEWDDEQSLDPGAQPAASEASLDFSLESQEAHSVSLRCREQPGGVAACLDISSGSSNASRCSFEQAAASGMVWDALRDAQQMLMAAREAQHLGEAKAGVVQIELEAQREAHRRRAEYAEKAYNDLLASSQAREAEHTAEKQLQDERHSEQHLGEANAGVVQIALEARSEAHRKRAEDAEKAYNDLLVTSQAREAVHIAREAEQDAREAEQIALEAQSEANLKRAEDAEKAYTSLLNTSQAREAEQDARDVLQDAREAEQVALKAELDANVRKAANSEAAYNNLMTNHAEQQANNKKLAVERKQLERYNETLLTANMTLKAESQAQKKASESRARMWKVERDQLTKDRDQWLADAATRSTEHDRLVVMHAALTVQNDQYATDLAVHQQAAHARLVADHAALSVVNIKTASDLAGLHKQHKELMDISEELKSFNDKLMRQKAVLETELDIAHGVEPRFRIDALSAGGRALRFLDELLDGKPPSLTDVMTLRETIRVSKELWKPTQNLEAELASQQLEEEVVRNLVGMLGDSEKTTMQLDDTPGPGTPLARMVQRRNSNCSSSSECSYGSAAELINLTLVDPRAVSPILEVEQVLQSSKMWCWDAFQLNVATQDHALSTLAFYLFRETGLTQEFKLNEVKLARFFRKIEQGYPDNPYHNRTHAADVLQTMHKMLTEGGLYPNYADRTGMLSAMLAAVVHDFEHSGFTNDFLVHTAHSYAMTYNDRAPQENHHLAASFMLMARDECNFLEHVPKTTRAILRKQIIEMVLATDMKNHFNIVAQFQSKLQAADGSARHTSTPGGGSLKSEPGATFPAHDKALHGSSQTQPAHAGSANVTINEKPACICMDDEERSIALQTALKVADISHLACSFSVHETWLRRLEEEFFKQGDAELLNKLPVSPLMNRTKAGISKSQVGFFDIVALPMFKAFVRVFPDNSPLLFALLANYQAWREVETTGVISAATATAAEEAAAEHAHPRDSRASRASSPEPVPAVGPPPEPEGYEDVTPTGHDMIGEQH</sequence>
<feature type="compositionally biased region" description="Pro residues" evidence="8">
    <location>
        <begin position="1041"/>
        <end position="1052"/>
    </location>
</feature>
<evidence type="ECO:0000313" key="10">
    <source>
        <dbReference type="EMBL" id="KAK9814125.1"/>
    </source>
</evidence>
<dbReference type="CDD" id="cd00077">
    <property type="entry name" value="HDc"/>
    <property type="match status" value="1"/>
</dbReference>
<feature type="compositionally biased region" description="Polar residues" evidence="8">
    <location>
        <begin position="873"/>
        <end position="884"/>
    </location>
</feature>
<feature type="binding site" evidence="5">
    <location>
        <position position="752"/>
    </location>
    <ligand>
        <name>Zn(2+)</name>
        <dbReference type="ChEBI" id="CHEBI:29105"/>
        <label>1</label>
    </ligand>
</feature>
<feature type="binding site" evidence="4">
    <location>
        <position position="752"/>
    </location>
    <ligand>
        <name>AMP</name>
        <dbReference type="ChEBI" id="CHEBI:456215"/>
    </ligand>
</feature>
<feature type="active site" description="Proton donor" evidence="3">
    <location>
        <position position="710"/>
    </location>
</feature>
<evidence type="ECO:0000259" key="9">
    <source>
        <dbReference type="PROSITE" id="PS51845"/>
    </source>
</evidence>
<dbReference type="PRINTS" id="PR00387">
    <property type="entry name" value="PDIESTERASE1"/>
</dbReference>
<keyword evidence="7" id="KW-0175">Coiled coil</keyword>
<dbReference type="EMBL" id="JALJOR010000007">
    <property type="protein sequence ID" value="KAK9814125.1"/>
    <property type="molecule type" value="Genomic_DNA"/>
</dbReference>
<proteinExistence type="inferred from homology"/>
<feature type="compositionally biased region" description="Basic and acidic residues" evidence="8">
    <location>
        <begin position="187"/>
        <end position="207"/>
    </location>
</feature>
<feature type="domain" description="PDEase" evidence="9">
    <location>
        <begin position="628"/>
        <end position="1009"/>
    </location>
</feature>
<feature type="region of interest" description="Disordered" evidence="8">
    <location>
        <begin position="1020"/>
        <end position="1070"/>
    </location>
</feature>
<evidence type="ECO:0000256" key="5">
    <source>
        <dbReference type="PIRSR" id="PIRSR623088-3"/>
    </source>
</evidence>
<evidence type="ECO:0000256" key="2">
    <source>
        <dbReference type="ARBA" id="ARBA00022801"/>
    </source>
</evidence>
<comment type="similarity">
    <text evidence="6">Belongs to the cyclic nucleotide phosphodiesterase family.</text>
</comment>
<feature type="binding site" evidence="4">
    <location>
        <position position="966"/>
    </location>
    <ligand>
        <name>AMP</name>
        <dbReference type="ChEBI" id="CHEBI:456215"/>
    </ligand>
</feature>
<comment type="caution">
    <text evidence="10">The sequence shown here is derived from an EMBL/GenBank/DDBJ whole genome shotgun (WGS) entry which is preliminary data.</text>
</comment>
<evidence type="ECO:0000313" key="11">
    <source>
        <dbReference type="Proteomes" id="UP001489004"/>
    </source>
</evidence>
<dbReference type="AlphaFoldDB" id="A0AAW1PWH1"/>
<feature type="binding site" evidence="4">
    <location>
        <begin position="710"/>
        <end position="714"/>
    </location>
    <ligand>
        <name>AMP</name>
        <dbReference type="ChEBI" id="CHEBI:456215"/>
    </ligand>
</feature>
<dbReference type="SUPFAM" id="SSF109604">
    <property type="entry name" value="HD-domain/PDEase-like"/>
    <property type="match status" value="1"/>
</dbReference>
<keyword evidence="2 6" id="KW-0378">Hydrolase</keyword>
<dbReference type="InterPro" id="IPR023174">
    <property type="entry name" value="PDEase_CS"/>
</dbReference>
<dbReference type="PANTHER" id="PTHR11347">
    <property type="entry name" value="CYCLIC NUCLEOTIDE PHOSPHODIESTERASE"/>
    <property type="match status" value="1"/>
</dbReference>
<feature type="region of interest" description="Disordered" evidence="8">
    <location>
        <begin position="842"/>
        <end position="884"/>
    </location>
</feature>
<feature type="binding site" evidence="5">
    <location>
        <position position="714"/>
    </location>
    <ligand>
        <name>Zn(2+)</name>
        <dbReference type="ChEBI" id="CHEBI:29105"/>
        <label>1</label>
    </ligand>
</feature>
<feature type="binding site" evidence="5">
    <location>
        <position position="752"/>
    </location>
    <ligand>
        <name>Zn(2+)</name>
        <dbReference type="ChEBI" id="CHEBI:29105"/>
        <label>2</label>
    </ligand>
</feature>
<dbReference type="InterPro" id="IPR036971">
    <property type="entry name" value="PDEase_catalytic_dom_sf"/>
</dbReference>
<reference evidence="10 11" key="1">
    <citation type="journal article" date="2024" name="Nat. Commun.">
        <title>Phylogenomics reveals the evolutionary origins of lichenization in chlorophyte algae.</title>
        <authorList>
            <person name="Puginier C."/>
            <person name="Libourel C."/>
            <person name="Otte J."/>
            <person name="Skaloud P."/>
            <person name="Haon M."/>
            <person name="Grisel S."/>
            <person name="Petersen M."/>
            <person name="Berrin J.G."/>
            <person name="Delaux P.M."/>
            <person name="Dal Grande F."/>
            <person name="Keller J."/>
        </authorList>
    </citation>
    <scope>NUCLEOTIDE SEQUENCE [LARGE SCALE GENOMIC DNA]</scope>
    <source>
        <strain evidence="10 11">SAG 2043</strain>
    </source>
</reference>
<evidence type="ECO:0000256" key="7">
    <source>
        <dbReference type="SAM" id="Coils"/>
    </source>
</evidence>
<comment type="cofactor">
    <cofactor evidence="6">
        <name>a divalent metal cation</name>
        <dbReference type="ChEBI" id="CHEBI:60240"/>
    </cofactor>
    <text evidence="6">Binds 2 divalent metal cations per subunit. Site 1 may preferentially bind zinc ions, while site 2 has a preference for magnesium and/or manganese ions.</text>
</comment>
<dbReference type="GO" id="GO:0004114">
    <property type="term" value="F:3',5'-cyclic-nucleotide phosphodiesterase activity"/>
    <property type="evidence" value="ECO:0007669"/>
    <property type="project" value="InterPro"/>
</dbReference>
<dbReference type="GO" id="GO:0007165">
    <property type="term" value="P:signal transduction"/>
    <property type="evidence" value="ECO:0007669"/>
    <property type="project" value="InterPro"/>
</dbReference>